<proteinExistence type="predicted"/>
<gene>
    <name evidence="2" type="ORF">V2S66_00590</name>
</gene>
<organism evidence="2 3">
    <name type="scientific">Actinacidiphila polyblastidii</name>
    <dbReference type="NCBI Taxonomy" id="3110430"/>
    <lineage>
        <taxon>Bacteria</taxon>
        <taxon>Bacillati</taxon>
        <taxon>Actinomycetota</taxon>
        <taxon>Actinomycetes</taxon>
        <taxon>Kitasatosporales</taxon>
        <taxon>Streptomycetaceae</taxon>
        <taxon>Actinacidiphila</taxon>
    </lineage>
</organism>
<dbReference type="Proteomes" id="UP001344658">
    <property type="component" value="Unassembled WGS sequence"/>
</dbReference>
<sequence length="54" mass="5229">MDLFSDPDQTEPAAQGSAPTPARDPFAVPGAAQKAPSGGGDTPTAPAHTDPAAA</sequence>
<dbReference type="RefSeq" id="WP_330792205.1">
    <property type="nucleotide sequence ID" value="NZ_JAZEWV010000001.1"/>
</dbReference>
<dbReference type="EMBL" id="JAZEWV010000001">
    <property type="protein sequence ID" value="MEE4540464.1"/>
    <property type="molecule type" value="Genomic_DNA"/>
</dbReference>
<protein>
    <submittedName>
        <fullName evidence="2">Uncharacterized protein</fullName>
    </submittedName>
</protein>
<evidence type="ECO:0000313" key="2">
    <source>
        <dbReference type="EMBL" id="MEE4540464.1"/>
    </source>
</evidence>
<accession>A0ABU7P3S6</accession>
<feature type="compositionally biased region" description="Low complexity" evidence="1">
    <location>
        <begin position="42"/>
        <end position="54"/>
    </location>
</feature>
<evidence type="ECO:0000256" key="1">
    <source>
        <dbReference type="SAM" id="MobiDB-lite"/>
    </source>
</evidence>
<evidence type="ECO:0000313" key="3">
    <source>
        <dbReference type="Proteomes" id="UP001344658"/>
    </source>
</evidence>
<keyword evidence="3" id="KW-1185">Reference proteome</keyword>
<name>A0ABU7P3S6_9ACTN</name>
<comment type="caution">
    <text evidence="2">The sequence shown here is derived from an EMBL/GenBank/DDBJ whole genome shotgun (WGS) entry which is preliminary data.</text>
</comment>
<reference evidence="2 3" key="1">
    <citation type="submission" date="2023-12" db="EMBL/GenBank/DDBJ databases">
        <title>Streptomyces sp. V4-01.</title>
        <authorList>
            <person name="Somphong A."/>
            <person name="Phongsopitanun W."/>
        </authorList>
    </citation>
    <scope>NUCLEOTIDE SEQUENCE [LARGE SCALE GENOMIC DNA]</scope>
    <source>
        <strain evidence="2 3">V4-01</strain>
    </source>
</reference>
<feature type="region of interest" description="Disordered" evidence="1">
    <location>
        <begin position="1"/>
        <end position="54"/>
    </location>
</feature>